<dbReference type="Gene3D" id="3.30.565.10">
    <property type="entry name" value="Histidine kinase-like ATPase, C-terminal domain"/>
    <property type="match status" value="1"/>
</dbReference>
<evidence type="ECO:0000256" key="14">
    <source>
        <dbReference type="PROSITE-ProRule" id="PRU00169"/>
    </source>
</evidence>
<dbReference type="CDD" id="cd17546">
    <property type="entry name" value="REC_hyHK_CKI1_RcsC-like"/>
    <property type="match status" value="1"/>
</dbReference>
<evidence type="ECO:0000256" key="12">
    <source>
        <dbReference type="ARBA" id="ARBA00023012"/>
    </source>
</evidence>
<dbReference type="EC" id="2.7.13.3" evidence="3"/>
<reference evidence="17 18" key="1">
    <citation type="submission" date="2016-05" db="EMBL/GenBank/DDBJ databases">
        <title>Complete genome sequence of Pseudomonas antarctica PAMC 27494.</title>
        <authorList>
            <person name="Lee J."/>
        </authorList>
    </citation>
    <scope>NUCLEOTIDE SEQUENCE [LARGE SCALE GENOMIC DNA]</scope>
    <source>
        <strain evidence="17 18">PAMC 27494</strain>
    </source>
</reference>
<evidence type="ECO:0000256" key="8">
    <source>
        <dbReference type="ARBA" id="ARBA00022692"/>
    </source>
</evidence>
<dbReference type="RefSeq" id="WP_064453669.1">
    <property type="nucleotide sequence ID" value="NZ_CP015600.1"/>
</dbReference>
<evidence type="ECO:0000256" key="13">
    <source>
        <dbReference type="ARBA" id="ARBA00023136"/>
    </source>
</evidence>
<dbReference type="InterPro" id="IPR003594">
    <property type="entry name" value="HATPase_dom"/>
</dbReference>
<feature type="domain" description="Response regulatory" evidence="16">
    <location>
        <begin position="559"/>
        <end position="678"/>
    </location>
</feature>
<evidence type="ECO:0000259" key="15">
    <source>
        <dbReference type="PROSITE" id="PS50109"/>
    </source>
</evidence>
<accession>A0A172Z5V2</accession>
<keyword evidence="13" id="KW-0472">Membrane</keyword>
<dbReference type="PROSITE" id="PS50109">
    <property type="entry name" value="HIS_KIN"/>
    <property type="match status" value="1"/>
</dbReference>
<dbReference type="Pfam" id="PF01627">
    <property type="entry name" value="Hpt"/>
    <property type="match status" value="1"/>
</dbReference>
<evidence type="ECO:0000256" key="2">
    <source>
        <dbReference type="ARBA" id="ARBA00004429"/>
    </source>
</evidence>
<gene>
    <name evidence="17" type="ORF">A7J50_4366</name>
</gene>
<evidence type="ECO:0000256" key="7">
    <source>
        <dbReference type="ARBA" id="ARBA00022679"/>
    </source>
</evidence>
<evidence type="ECO:0000256" key="6">
    <source>
        <dbReference type="ARBA" id="ARBA00022553"/>
    </source>
</evidence>
<dbReference type="SUPFAM" id="SSF53850">
    <property type="entry name" value="Periplasmic binding protein-like II"/>
    <property type="match status" value="1"/>
</dbReference>
<dbReference type="InterPro" id="IPR001638">
    <property type="entry name" value="Solute-binding_3/MltF_N"/>
</dbReference>
<dbReference type="KEGG" id="panr:A7J50_4366"/>
<name>A0A172Z5V2_9PSED</name>
<evidence type="ECO:0000256" key="9">
    <source>
        <dbReference type="ARBA" id="ARBA00022777"/>
    </source>
</evidence>
<dbReference type="InterPro" id="IPR036097">
    <property type="entry name" value="HisK_dim/P_sf"/>
</dbReference>
<dbReference type="PRINTS" id="PR00344">
    <property type="entry name" value="BCTRLSENSOR"/>
</dbReference>
<protein>
    <recommendedName>
        <fullName evidence="3">histidine kinase</fullName>
        <ecNumber evidence="3">2.7.13.3</ecNumber>
    </recommendedName>
</protein>
<dbReference type="AlphaFoldDB" id="A0A172Z5V2"/>
<keyword evidence="6 14" id="KW-0597">Phosphoprotein</keyword>
<evidence type="ECO:0000256" key="1">
    <source>
        <dbReference type="ARBA" id="ARBA00000085"/>
    </source>
</evidence>
<comment type="subcellular location">
    <subcellularLocation>
        <location evidence="2">Cell inner membrane</location>
        <topology evidence="2">Multi-pass membrane protein</topology>
    </subcellularLocation>
</comment>
<dbReference type="InterPro" id="IPR011006">
    <property type="entry name" value="CheY-like_superfamily"/>
</dbReference>
<keyword evidence="8" id="KW-0812">Transmembrane</keyword>
<dbReference type="Pfam" id="PF00497">
    <property type="entry name" value="SBP_bac_3"/>
    <property type="match status" value="1"/>
</dbReference>
<keyword evidence="5" id="KW-0997">Cell inner membrane</keyword>
<keyword evidence="11" id="KW-1133">Transmembrane helix</keyword>
<dbReference type="Pfam" id="PF00072">
    <property type="entry name" value="Response_reg"/>
    <property type="match status" value="1"/>
</dbReference>
<dbReference type="InterPro" id="IPR036641">
    <property type="entry name" value="HPT_dom_sf"/>
</dbReference>
<dbReference type="InterPro" id="IPR008207">
    <property type="entry name" value="Sig_transdc_His_kin_Hpt_dom"/>
</dbReference>
<evidence type="ECO:0000313" key="17">
    <source>
        <dbReference type="EMBL" id="ANF87721.1"/>
    </source>
</evidence>
<dbReference type="InterPro" id="IPR036890">
    <property type="entry name" value="HATPase_C_sf"/>
</dbReference>
<dbReference type="InterPro" id="IPR001789">
    <property type="entry name" value="Sig_transdc_resp-reg_receiver"/>
</dbReference>
<sequence precursor="true">MKAWLWRAALLVLLMLGSPLIWAGSVELSEEQLHWIAQHPVLRVGVVESLIPFEYMSDGVLRGRSMQYLQFVTAATGLQFTYVPGKPLAAREDMLLEGQVDLLSSYLRFRSEPATKGLVAIVYHTTSPIIVTRVDSPGIFDLEQLQGKIVMIPDVEHYETIFRGKATEAHLIRSTSAMEMLTMVKEGRADAVVASETFLMPYLYRRFQGVLETSGVVGHQVLEVSMAVREDQVMLRSIFEKVLGSITAEQRNAIYEGWYHDLDVDAPSLLSIVNHYMHILTIGALTLAGLCGLVYRGHRLRRRALRNEQEKSMFLAVMNHEIRSPMNAVLAALELLGHTRLNQQQRHFAHLANSGANALVGLLDDILETSRSTVKPIRLTVESTDVTALVQGVVGLHRLRAREKHLELNPHIQAQLPLLLLDSARLTQIFHNLLSNAIKFTDVGGIDIDVRVVGLSDHVGQLQIEVRDTGIGISAQVQASLFRAYAQDSQSYKRSGGTGLGLVICQKLVSLMSGTLTLSSELGAGTTITICLPVVAAPQLVELPQVEATSAQRVSRPLQILVVEDTLANQEVLRAQISSFGGWSVVAANAAQARALFAQTVYDLILMDCDLPDEDGYSLARGLRAFEQQLDRARCPIIAISALTGEQHLQRCLEAGMDAALSKPIGLGQLREAIERWCNVTLADPTVSLTAPVLDQAGINREMATDLSSLIKAIALCDLPSALHVTHRLHGAALIMEWSAMGQATEHLENLLRTQTEWNNPFYTQALRALLQQWHDMDGDIPLDALPVIRAHRMQP</sequence>
<dbReference type="SUPFAM" id="SSF55874">
    <property type="entry name" value="ATPase domain of HSP90 chaperone/DNA topoisomerase II/histidine kinase"/>
    <property type="match status" value="1"/>
</dbReference>
<keyword evidence="7" id="KW-0808">Transferase</keyword>
<feature type="domain" description="Histidine kinase" evidence="15">
    <location>
        <begin position="317"/>
        <end position="536"/>
    </location>
</feature>
<dbReference type="InterPro" id="IPR004358">
    <property type="entry name" value="Sig_transdc_His_kin-like_C"/>
</dbReference>
<proteinExistence type="predicted"/>
<dbReference type="CDD" id="cd01007">
    <property type="entry name" value="PBP2_BvgS_HisK_like"/>
    <property type="match status" value="1"/>
</dbReference>
<dbReference type="SUPFAM" id="SSF47384">
    <property type="entry name" value="Homodimeric domain of signal transducing histidine kinase"/>
    <property type="match status" value="1"/>
</dbReference>
<dbReference type="InterPro" id="IPR003661">
    <property type="entry name" value="HisK_dim/P_dom"/>
</dbReference>
<dbReference type="SMART" id="SM00062">
    <property type="entry name" value="PBPb"/>
    <property type="match status" value="1"/>
</dbReference>
<dbReference type="CDD" id="cd00082">
    <property type="entry name" value="HisKA"/>
    <property type="match status" value="1"/>
</dbReference>
<dbReference type="SMART" id="SM00388">
    <property type="entry name" value="HisKA"/>
    <property type="match status" value="1"/>
</dbReference>
<keyword evidence="12" id="KW-0902">Two-component regulatory system</keyword>
<dbReference type="PROSITE" id="PS50110">
    <property type="entry name" value="RESPONSE_REGULATORY"/>
    <property type="match status" value="1"/>
</dbReference>
<evidence type="ECO:0000313" key="18">
    <source>
        <dbReference type="Proteomes" id="UP000077829"/>
    </source>
</evidence>
<keyword evidence="9" id="KW-0418">Kinase</keyword>
<keyword evidence="4" id="KW-1003">Cell membrane</keyword>
<dbReference type="GO" id="GO:0000155">
    <property type="term" value="F:phosphorelay sensor kinase activity"/>
    <property type="evidence" value="ECO:0007669"/>
    <property type="project" value="InterPro"/>
</dbReference>
<dbReference type="InterPro" id="IPR005467">
    <property type="entry name" value="His_kinase_dom"/>
</dbReference>
<evidence type="ECO:0000256" key="3">
    <source>
        <dbReference type="ARBA" id="ARBA00012438"/>
    </source>
</evidence>
<dbReference type="SUPFAM" id="SSF52172">
    <property type="entry name" value="CheY-like"/>
    <property type="match status" value="1"/>
</dbReference>
<dbReference type="Gene3D" id="1.10.287.130">
    <property type="match status" value="1"/>
</dbReference>
<comment type="catalytic activity">
    <reaction evidence="1">
        <text>ATP + protein L-histidine = ADP + protein N-phospho-L-histidine.</text>
        <dbReference type="EC" id="2.7.13.3"/>
    </reaction>
</comment>
<evidence type="ECO:0000256" key="10">
    <source>
        <dbReference type="ARBA" id="ARBA00022840"/>
    </source>
</evidence>
<dbReference type="SMART" id="SM00387">
    <property type="entry name" value="HATPase_c"/>
    <property type="match status" value="1"/>
</dbReference>
<dbReference type="Gene3D" id="3.40.190.10">
    <property type="entry name" value="Periplasmic binding protein-like II"/>
    <property type="match status" value="2"/>
</dbReference>
<dbReference type="STRING" id="219572.A7J50_4366"/>
<organism evidence="17 18">
    <name type="scientific">Pseudomonas antarctica</name>
    <dbReference type="NCBI Taxonomy" id="219572"/>
    <lineage>
        <taxon>Bacteria</taxon>
        <taxon>Pseudomonadati</taxon>
        <taxon>Pseudomonadota</taxon>
        <taxon>Gammaproteobacteria</taxon>
        <taxon>Pseudomonadales</taxon>
        <taxon>Pseudomonadaceae</taxon>
        <taxon>Pseudomonas</taxon>
    </lineage>
</organism>
<dbReference type="PATRIC" id="fig|219572.3.peg.4487"/>
<dbReference type="Pfam" id="PF00512">
    <property type="entry name" value="HisKA"/>
    <property type="match status" value="1"/>
</dbReference>
<dbReference type="Pfam" id="PF02518">
    <property type="entry name" value="HATPase_c"/>
    <property type="match status" value="1"/>
</dbReference>
<feature type="modified residue" description="4-aspartylphosphate" evidence="14">
    <location>
        <position position="608"/>
    </location>
</feature>
<evidence type="ECO:0000256" key="11">
    <source>
        <dbReference type="ARBA" id="ARBA00022989"/>
    </source>
</evidence>
<dbReference type="GO" id="GO:0005886">
    <property type="term" value="C:plasma membrane"/>
    <property type="evidence" value="ECO:0007669"/>
    <property type="project" value="UniProtKB-SubCell"/>
</dbReference>
<evidence type="ECO:0000256" key="5">
    <source>
        <dbReference type="ARBA" id="ARBA00022519"/>
    </source>
</evidence>
<dbReference type="SMART" id="SM00448">
    <property type="entry name" value="REC"/>
    <property type="match status" value="1"/>
</dbReference>
<dbReference type="CDD" id="cd16922">
    <property type="entry name" value="HATPase_EvgS-ArcB-TorS-like"/>
    <property type="match status" value="1"/>
</dbReference>
<dbReference type="FunFam" id="3.30.565.10:FF:000010">
    <property type="entry name" value="Sensor histidine kinase RcsC"/>
    <property type="match status" value="1"/>
</dbReference>
<dbReference type="PANTHER" id="PTHR43047">
    <property type="entry name" value="TWO-COMPONENT HISTIDINE PROTEIN KINASE"/>
    <property type="match status" value="1"/>
</dbReference>
<dbReference type="Gene3D" id="1.20.120.160">
    <property type="entry name" value="HPT domain"/>
    <property type="match status" value="1"/>
</dbReference>
<dbReference type="SUPFAM" id="SSF47226">
    <property type="entry name" value="Histidine-containing phosphotransfer domain, HPT domain"/>
    <property type="match status" value="1"/>
</dbReference>
<evidence type="ECO:0000256" key="4">
    <source>
        <dbReference type="ARBA" id="ARBA00022475"/>
    </source>
</evidence>
<dbReference type="EMBL" id="CP015600">
    <property type="protein sequence ID" value="ANF87721.1"/>
    <property type="molecule type" value="Genomic_DNA"/>
</dbReference>
<keyword evidence="10" id="KW-0067">ATP-binding</keyword>
<keyword evidence="10" id="KW-0547">Nucleotide-binding</keyword>
<dbReference type="Proteomes" id="UP000077829">
    <property type="component" value="Chromosome"/>
</dbReference>
<evidence type="ECO:0000259" key="16">
    <source>
        <dbReference type="PROSITE" id="PS50110"/>
    </source>
</evidence>
<dbReference type="Gene3D" id="3.40.50.2300">
    <property type="match status" value="1"/>
</dbReference>
<dbReference type="PANTHER" id="PTHR43047:SF64">
    <property type="entry name" value="HISTIDINE KINASE CONTAINING CHEY-HOMOLOGOUS RECEIVER DOMAIN AND PAS DOMAIN-RELATED"/>
    <property type="match status" value="1"/>
</dbReference>